<feature type="compositionally biased region" description="Basic and acidic residues" evidence="16">
    <location>
        <begin position="271"/>
        <end position="284"/>
    </location>
</feature>
<feature type="repeat" description="TNFR-Cys" evidence="15">
    <location>
        <begin position="145"/>
        <end position="186"/>
    </location>
</feature>
<feature type="transmembrane region" description="Helical" evidence="17">
    <location>
        <begin position="194"/>
        <end position="215"/>
    </location>
</feature>
<feature type="disulfide bond" evidence="15">
    <location>
        <begin position="38"/>
        <end position="51"/>
    </location>
</feature>
<dbReference type="FunFam" id="2.10.50.10:FF:000041">
    <property type="entry name" value="Tumor necrosis factor receptor superfamily member 5"/>
    <property type="match status" value="1"/>
</dbReference>
<name>A0A8C2V3S4_CHILA</name>
<keyword evidence="9 15" id="KW-1015">Disulfide bond</keyword>
<dbReference type="GO" id="GO:0009897">
    <property type="term" value="C:external side of plasma membrane"/>
    <property type="evidence" value="ECO:0007669"/>
    <property type="project" value="Ensembl"/>
</dbReference>
<dbReference type="SUPFAM" id="SSF57586">
    <property type="entry name" value="TNF receptor-like"/>
    <property type="match status" value="2"/>
</dbReference>
<dbReference type="GO" id="GO:0006874">
    <property type="term" value="P:intracellular calcium ion homeostasis"/>
    <property type="evidence" value="ECO:0007669"/>
    <property type="project" value="Ensembl"/>
</dbReference>
<accession>A0A8C2V3S4</accession>
<feature type="domain" description="TNFR-Cys" evidence="19">
    <location>
        <begin position="104"/>
        <end position="143"/>
    </location>
</feature>
<evidence type="ECO:0000256" key="8">
    <source>
        <dbReference type="ARBA" id="ARBA00023136"/>
    </source>
</evidence>
<keyword evidence="21" id="KW-1185">Reference proteome</keyword>
<dbReference type="Ensembl" id="ENSCLAT00000009812.1">
    <property type="protein sequence ID" value="ENSCLAP00000009683.1"/>
    <property type="gene ID" value="ENSCLAG00000006713.1"/>
</dbReference>
<dbReference type="GO" id="GO:0023035">
    <property type="term" value="P:CD40 signaling pathway"/>
    <property type="evidence" value="ECO:0007669"/>
    <property type="project" value="Ensembl"/>
</dbReference>
<evidence type="ECO:0000256" key="1">
    <source>
        <dbReference type="ARBA" id="ARBA00004479"/>
    </source>
</evidence>
<dbReference type="GO" id="GO:2000353">
    <property type="term" value="P:positive regulation of endothelial cell apoptotic process"/>
    <property type="evidence" value="ECO:0007669"/>
    <property type="project" value="Ensembl"/>
</dbReference>
<dbReference type="AlphaFoldDB" id="A0A8C2V3S4"/>
<dbReference type="Pfam" id="PF00020">
    <property type="entry name" value="TNFR_c6"/>
    <property type="match status" value="2"/>
</dbReference>
<keyword evidence="8 17" id="KW-0472">Membrane</keyword>
<feature type="domain" description="TNFR-Cys" evidence="19">
    <location>
        <begin position="145"/>
        <end position="186"/>
    </location>
</feature>
<feature type="region of interest" description="Disordered" evidence="16">
    <location>
        <begin position="262"/>
        <end position="284"/>
    </location>
</feature>
<keyword evidence="6" id="KW-0391">Immunity</keyword>
<protein>
    <recommendedName>
        <fullName evidence="2">Tumor necrosis factor receptor superfamily member 5</fullName>
    </recommendedName>
    <alternativeName>
        <fullName evidence="12">B-cell surface antigen CD40</fullName>
    </alternativeName>
    <alternativeName>
        <fullName evidence="13">CD40L receptor</fullName>
    </alternativeName>
</protein>
<dbReference type="OMA" id="WTKERHC"/>
<dbReference type="GO" id="GO:0031625">
    <property type="term" value="F:ubiquitin protein ligase binding"/>
    <property type="evidence" value="ECO:0007669"/>
    <property type="project" value="Ensembl"/>
</dbReference>
<evidence type="ECO:0000256" key="6">
    <source>
        <dbReference type="ARBA" id="ARBA00022859"/>
    </source>
</evidence>
<keyword evidence="7 17" id="KW-1133">Transmembrane helix</keyword>
<dbReference type="GeneID" id="102021289"/>
<dbReference type="GO" id="GO:0043410">
    <property type="term" value="P:positive regulation of MAPK cascade"/>
    <property type="evidence" value="ECO:0007669"/>
    <property type="project" value="Ensembl"/>
</dbReference>
<keyword evidence="11" id="KW-0325">Glycoprotein</keyword>
<comment type="caution">
    <text evidence="15">Lacks conserved residue(s) required for the propagation of feature annotation.</text>
</comment>
<evidence type="ECO:0000256" key="2">
    <source>
        <dbReference type="ARBA" id="ARBA00015766"/>
    </source>
</evidence>
<evidence type="ECO:0000256" key="10">
    <source>
        <dbReference type="ARBA" id="ARBA00023170"/>
    </source>
</evidence>
<evidence type="ECO:0000259" key="19">
    <source>
        <dbReference type="PROSITE" id="PS50050"/>
    </source>
</evidence>
<dbReference type="RefSeq" id="XP_005392442.1">
    <property type="nucleotide sequence ID" value="XM_005392385.2"/>
</dbReference>
<evidence type="ECO:0000256" key="15">
    <source>
        <dbReference type="PROSITE-ProRule" id="PRU00206"/>
    </source>
</evidence>
<dbReference type="InterPro" id="IPR001368">
    <property type="entry name" value="TNFR/NGFR_Cys_rich_reg"/>
</dbReference>
<dbReference type="PANTHER" id="PTHR46875:SF1">
    <property type="entry name" value="TUMOR NECROSIS FACTOR RECEPTOR SUPERFAMILY MEMBER 5"/>
    <property type="match status" value="1"/>
</dbReference>
<evidence type="ECO:0000256" key="7">
    <source>
        <dbReference type="ARBA" id="ARBA00022989"/>
    </source>
</evidence>
<dbReference type="GO" id="GO:1902216">
    <property type="term" value="P:positive regulation of interleukin-4-mediated signaling pathway"/>
    <property type="evidence" value="ECO:0007669"/>
    <property type="project" value="Ensembl"/>
</dbReference>
<proteinExistence type="predicted"/>
<dbReference type="GO" id="GO:0007259">
    <property type="term" value="P:cell surface receptor signaling pathway via JAK-STAT"/>
    <property type="evidence" value="ECO:0007669"/>
    <property type="project" value="Ensembl"/>
</dbReference>
<reference evidence="20" key="2">
    <citation type="submission" date="2025-09" db="UniProtKB">
        <authorList>
            <consortium name="Ensembl"/>
        </authorList>
    </citation>
    <scope>IDENTIFICATION</scope>
</reference>
<comment type="function">
    <text evidence="14">Receptor for TNFSF5/CD40LG. Transduces TRAF6- and MAP3K8-mediated signals that activate ERK in macrophages and B cells, leading to induction of immunoglobulin secretion.</text>
</comment>
<evidence type="ECO:0000256" key="3">
    <source>
        <dbReference type="ARBA" id="ARBA00022692"/>
    </source>
</evidence>
<keyword evidence="3 17" id="KW-0812">Transmembrane</keyword>
<feature type="domain" description="TNFR-Cys" evidence="19">
    <location>
        <begin position="25"/>
        <end position="59"/>
    </location>
</feature>
<keyword evidence="5" id="KW-0677">Repeat</keyword>
<feature type="repeat" description="TNFR-Cys" evidence="15">
    <location>
        <begin position="104"/>
        <end position="143"/>
    </location>
</feature>
<evidence type="ECO:0000256" key="11">
    <source>
        <dbReference type="ARBA" id="ARBA00023180"/>
    </source>
</evidence>
<dbReference type="GO" id="GO:0043536">
    <property type="term" value="P:positive regulation of blood vessel endothelial cell migration"/>
    <property type="evidence" value="ECO:0007669"/>
    <property type="project" value="Ensembl"/>
</dbReference>
<organism evidence="20 21">
    <name type="scientific">Chinchilla lanigera</name>
    <name type="common">Long-tailed chinchilla</name>
    <name type="synonym">Chinchilla villidera</name>
    <dbReference type="NCBI Taxonomy" id="34839"/>
    <lineage>
        <taxon>Eukaryota</taxon>
        <taxon>Metazoa</taxon>
        <taxon>Chordata</taxon>
        <taxon>Craniata</taxon>
        <taxon>Vertebrata</taxon>
        <taxon>Euteleostomi</taxon>
        <taxon>Mammalia</taxon>
        <taxon>Eutheria</taxon>
        <taxon>Euarchontoglires</taxon>
        <taxon>Glires</taxon>
        <taxon>Rodentia</taxon>
        <taxon>Hystricomorpha</taxon>
        <taxon>Chinchillidae</taxon>
        <taxon>Chinchilla</taxon>
    </lineage>
</organism>
<feature type="chain" id="PRO_5034119027" description="Tumor necrosis factor receptor superfamily member 5" evidence="18">
    <location>
        <begin position="21"/>
        <end position="284"/>
    </location>
</feature>
<dbReference type="GO" id="GO:0045944">
    <property type="term" value="P:positive regulation of transcription by RNA polymerase II"/>
    <property type="evidence" value="ECO:0007669"/>
    <property type="project" value="Ensembl"/>
</dbReference>
<dbReference type="InterPro" id="IPR034021">
    <property type="entry name" value="TNFRSF5_N"/>
</dbReference>
<feature type="disulfide bond" evidence="15">
    <location>
        <begin position="146"/>
        <end position="161"/>
    </location>
</feature>
<gene>
    <name evidence="20" type="primary">CD40</name>
</gene>
<evidence type="ECO:0000256" key="13">
    <source>
        <dbReference type="ARBA" id="ARBA00032719"/>
    </source>
</evidence>
<dbReference type="OrthoDB" id="9932129at2759"/>
<dbReference type="PANTHER" id="PTHR46875">
    <property type="entry name" value="TUMOR NECROSIS FACTOR RECEPTOR SUPERFAMILY MEMBER 5"/>
    <property type="match status" value="1"/>
</dbReference>
<dbReference type="GO" id="GO:0071260">
    <property type="term" value="P:cellular response to mechanical stimulus"/>
    <property type="evidence" value="ECO:0007669"/>
    <property type="project" value="Ensembl"/>
</dbReference>
<dbReference type="Proteomes" id="UP000694398">
    <property type="component" value="Unassembled WGS sequence"/>
</dbReference>
<keyword evidence="10" id="KW-0675">Receptor</keyword>
<dbReference type="GO" id="GO:0038023">
    <property type="term" value="F:signaling receptor activity"/>
    <property type="evidence" value="ECO:0007669"/>
    <property type="project" value="Ensembl"/>
</dbReference>
<feature type="disulfide bond" evidence="15">
    <location>
        <begin position="41"/>
        <end position="59"/>
    </location>
</feature>
<evidence type="ECO:0000256" key="12">
    <source>
        <dbReference type="ARBA" id="ARBA00031089"/>
    </source>
</evidence>
<dbReference type="InterPro" id="IPR052135">
    <property type="entry name" value="TNFRSF5"/>
</dbReference>
<dbReference type="PROSITE" id="PS00652">
    <property type="entry name" value="TNFR_NGFR_1"/>
    <property type="match status" value="1"/>
</dbReference>
<keyword evidence="4 18" id="KW-0732">Signal</keyword>
<dbReference type="GO" id="GO:0043491">
    <property type="term" value="P:phosphatidylinositol 3-kinase/protein kinase B signal transduction"/>
    <property type="evidence" value="ECO:0007669"/>
    <property type="project" value="Ensembl"/>
</dbReference>
<feature type="signal peptide" evidence="18">
    <location>
        <begin position="1"/>
        <end position="20"/>
    </location>
</feature>
<feature type="repeat" description="TNFR-Cys" evidence="15">
    <location>
        <begin position="25"/>
        <end position="59"/>
    </location>
</feature>
<comment type="subcellular location">
    <subcellularLocation>
        <location evidence="1">Membrane</location>
        <topology evidence="1">Single-pass type I membrane protein</topology>
    </subcellularLocation>
</comment>
<evidence type="ECO:0000256" key="9">
    <source>
        <dbReference type="ARBA" id="ARBA00023157"/>
    </source>
</evidence>
<evidence type="ECO:0000313" key="20">
    <source>
        <dbReference type="Ensembl" id="ENSCLAP00000009683.1"/>
    </source>
</evidence>
<dbReference type="GeneTree" id="ENSGT00940000161464"/>
<dbReference type="GO" id="GO:0042832">
    <property type="term" value="P:defense response to protozoan"/>
    <property type="evidence" value="ECO:0007669"/>
    <property type="project" value="Ensembl"/>
</dbReference>
<evidence type="ECO:0000256" key="14">
    <source>
        <dbReference type="ARBA" id="ARBA00045871"/>
    </source>
</evidence>
<dbReference type="PRINTS" id="PR01922">
    <property type="entry name" value="TNFACTORR5"/>
</dbReference>
<evidence type="ECO:0000256" key="4">
    <source>
        <dbReference type="ARBA" id="ARBA00022729"/>
    </source>
</evidence>
<dbReference type="GO" id="GO:0090037">
    <property type="term" value="P:positive regulation of protein kinase C signaling"/>
    <property type="evidence" value="ECO:0007669"/>
    <property type="project" value="Ensembl"/>
</dbReference>
<evidence type="ECO:0000256" key="18">
    <source>
        <dbReference type="SAM" id="SignalP"/>
    </source>
</evidence>
<reference evidence="20" key="1">
    <citation type="submission" date="2025-08" db="UniProtKB">
        <authorList>
            <consortium name="Ensembl"/>
        </authorList>
    </citation>
    <scope>IDENTIFICATION</scope>
</reference>
<sequence length="284" mass="31471">MVRLALWCVLWGYLLTAVRPNASSVCGENQFLHNSVCCNKCPPGEKLVDECTELKQTQCVRCTKGEYLDTWNTERHCHVHRHCDPNLGLQVQKEGTLETDTTCVCKEGQHCTNNACEHCDLHTPCGPGLGVKQLGTEASDTICEPCPNGFFSNVSSVSGKCHPWTSCENKYLVELQAGTNVTDAVCGFQNRSRALLVIPIVVGVLIAILLMCLYFTEFPGRVFRKPKDKALHDKAEWQGPVETIDPEDFLGHNTAAPVQETLHGCQPVTQEDGKESRISVQERQ</sequence>
<dbReference type="GO" id="GO:0051607">
    <property type="term" value="P:defense response to virus"/>
    <property type="evidence" value="ECO:0007669"/>
    <property type="project" value="Ensembl"/>
</dbReference>
<dbReference type="GO" id="GO:0032735">
    <property type="term" value="P:positive regulation of interleukin-12 production"/>
    <property type="evidence" value="ECO:0007669"/>
    <property type="project" value="Ensembl"/>
</dbReference>
<evidence type="ECO:0000256" key="17">
    <source>
        <dbReference type="SAM" id="Phobius"/>
    </source>
</evidence>
<dbReference type="SMART" id="SM00208">
    <property type="entry name" value="TNFR"/>
    <property type="match status" value="4"/>
</dbReference>
<feature type="repeat" description="TNFR-Cys" evidence="15">
    <location>
        <begin position="61"/>
        <end position="103"/>
    </location>
</feature>
<dbReference type="GO" id="GO:0035631">
    <property type="term" value="C:CD40 receptor complex"/>
    <property type="evidence" value="ECO:0007669"/>
    <property type="project" value="Ensembl"/>
</dbReference>
<evidence type="ECO:0000256" key="5">
    <source>
        <dbReference type="ARBA" id="ARBA00022737"/>
    </source>
</evidence>
<dbReference type="InterPro" id="IPR020435">
    <property type="entry name" value="TNFR_5"/>
</dbReference>
<evidence type="ECO:0000313" key="21">
    <source>
        <dbReference type="Proteomes" id="UP000694398"/>
    </source>
</evidence>
<dbReference type="Gene3D" id="2.10.50.10">
    <property type="entry name" value="Tumor Necrosis Factor Receptor, subunit A, domain 2"/>
    <property type="match status" value="2"/>
</dbReference>
<dbReference type="PROSITE" id="PS50050">
    <property type="entry name" value="TNFR_NGFR_2"/>
    <property type="match status" value="4"/>
</dbReference>
<dbReference type="GO" id="GO:0048304">
    <property type="term" value="P:positive regulation of isotype switching to IgG isotypes"/>
    <property type="evidence" value="ECO:0007669"/>
    <property type="project" value="Ensembl"/>
</dbReference>
<dbReference type="GO" id="GO:0043123">
    <property type="term" value="P:positive regulation of canonical NF-kappaB signal transduction"/>
    <property type="evidence" value="ECO:0007669"/>
    <property type="project" value="Ensembl"/>
</dbReference>
<dbReference type="CDD" id="cd13407">
    <property type="entry name" value="TNFRSF5"/>
    <property type="match status" value="1"/>
</dbReference>
<feature type="domain" description="TNFR-Cys" evidence="19">
    <location>
        <begin position="61"/>
        <end position="103"/>
    </location>
</feature>
<dbReference type="GO" id="GO:0042100">
    <property type="term" value="P:B cell proliferation"/>
    <property type="evidence" value="ECO:0007669"/>
    <property type="project" value="Ensembl"/>
</dbReference>
<dbReference type="GO" id="GO:0002768">
    <property type="term" value="P:immune response-regulating cell surface receptor signaling pathway"/>
    <property type="evidence" value="ECO:0007669"/>
    <property type="project" value="Ensembl"/>
</dbReference>
<dbReference type="GO" id="GO:0045766">
    <property type="term" value="P:positive regulation of angiogenesis"/>
    <property type="evidence" value="ECO:0007669"/>
    <property type="project" value="Ensembl"/>
</dbReference>
<evidence type="ECO:0000256" key="16">
    <source>
        <dbReference type="SAM" id="MobiDB-lite"/>
    </source>
</evidence>
<dbReference type="GO" id="GO:0030890">
    <property type="term" value="P:positive regulation of B cell proliferation"/>
    <property type="evidence" value="ECO:0007669"/>
    <property type="project" value="Ensembl"/>
</dbReference>
<dbReference type="GO" id="GO:0019724">
    <property type="term" value="P:B cell mediated immunity"/>
    <property type="evidence" value="ECO:0007669"/>
    <property type="project" value="Ensembl"/>
</dbReference>
<dbReference type="CTD" id="958"/>
<feature type="disulfide bond" evidence="15">
    <location>
        <begin position="125"/>
        <end position="143"/>
    </location>
</feature>
<feature type="disulfide bond" evidence="15">
    <location>
        <begin position="62"/>
        <end position="77"/>
    </location>
</feature>